<dbReference type="GO" id="GO:0032259">
    <property type="term" value="P:methylation"/>
    <property type="evidence" value="ECO:0007669"/>
    <property type="project" value="UniProtKB-KW"/>
</dbReference>
<keyword evidence="2" id="KW-0808">Transferase</keyword>
<dbReference type="CDD" id="cd02440">
    <property type="entry name" value="AdoMet_MTases"/>
    <property type="match status" value="1"/>
</dbReference>
<accession>A0ABT4NFA0</accession>
<keyword evidence="2" id="KW-0489">Methyltransferase</keyword>
<dbReference type="Proteomes" id="UP001066327">
    <property type="component" value="Unassembled WGS sequence"/>
</dbReference>
<dbReference type="Pfam" id="PF13649">
    <property type="entry name" value="Methyltransf_25"/>
    <property type="match status" value="1"/>
</dbReference>
<evidence type="ECO:0000313" key="3">
    <source>
        <dbReference type="Proteomes" id="UP001066327"/>
    </source>
</evidence>
<feature type="domain" description="Methyltransferase" evidence="1">
    <location>
        <begin position="3"/>
        <end position="62"/>
    </location>
</feature>
<dbReference type="EMBL" id="JAPWIS010000010">
    <property type="protein sequence ID" value="MCZ4586069.1"/>
    <property type="molecule type" value="Genomic_DNA"/>
</dbReference>
<gene>
    <name evidence="2" type="ORF">O4328_20665</name>
</gene>
<comment type="caution">
    <text evidence="2">The sequence shown here is derived from an EMBL/GenBank/DDBJ whole genome shotgun (WGS) entry which is preliminary data.</text>
</comment>
<dbReference type="Gene3D" id="3.40.50.150">
    <property type="entry name" value="Vaccinia Virus protein VP39"/>
    <property type="match status" value="1"/>
</dbReference>
<organism evidence="2 3">
    <name type="scientific">Rhodococcus opacus</name>
    <name type="common">Nocardia opaca</name>
    <dbReference type="NCBI Taxonomy" id="37919"/>
    <lineage>
        <taxon>Bacteria</taxon>
        <taxon>Bacillati</taxon>
        <taxon>Actinomycetota</taxon>
        <taxon>Actinomycetes</taxon>
        <taxon>Mycobacteriales</taxon>
        <taxon>Nocardiaceae</taxon>
        <taxon>Rhodococcus</taxon>
    </lineage>
</organism>
<dbReference type="SUPFAM" id="SSF53335">
    <property type="entry name" value="S-adenosyl-L-methionine-dependent methyltransferases"/>
    <property type="match status" value="1"/>
</dbReference>
<dbReference type="GO" id="GO:0008168">
    <property type="term" value="F:methyltransferase activity"/>
    <property type="evidence" value="ECO:0007669"/>
    <property type="project" value="UniProtKB-KW"/>
</dbReference>
<name>A0ABT4NFA0_RHOOP</name>
<protein>
    <submittedName>
        <fullName evidence="2">Class I SAM-dependent methyltransferase</fullName>
    </submittedName>
</protein>
<proteinExistence type="predicted"/>
<sequence>MTVLDRGCGAGRAVAEMAEQGFDGLGIDLDEHMLTLARSRWPHSRFEKADAAELPLADHSVRATGRRRSFTTSPIPLRRLPRRTGCWPRAGALF</sequence>
<dbReference type="InterPro" id="IPR041698">
    <property type="entry name" value="Methyltransf_25"/>
</dbReference>
<keyword evidence="3" id="KW-1185">Reference proteome</keyword>
<evidence type="ECO:0000313" key="2">
    <source>
        <dbReference type="EMBL" id="MCZ4586069.1"/>
    </source>
</evidence>
<reference evidence="2" key="1">
    <citation type="submission" date="2022-12" db="EMBL/GenBank/DDBJ databases">
        <authorList>
            <person name="Krivoruchko A.V."/>
            <person name="Elkin A."/>
        </authorList>
    </citation>
    <scope>NUCLEOTIDE SEQUENCE</scope>
    <source>
        <strain evidence="2">IEGM 249</strain>
    </source>
</reference>
<dbReference type="InterPro" id="IPR029063">
    <property type="entry name" value="SAM-dependent_MTases_sf"/>
</dbReference>
<evidence type="ECO:0000259" key="1">
    <source>
        <dbReference type="Pfam" id="PF13649"/>
    </source>
</evidence>